<comment type="similarity">
    <text evidence="2 8">Belongs to the peptidase S8 family.</text>
</comment>
<dbReference type="Gene3D" id="3.40.50.200">
    <property type="entry name" value="Peptidase S8/S53 domain"/>
    <property type="match status" value="1"/>
</dbReference>
<evidence type="ECO:0000256" key="8">
    <source>
        <dbReference type="PROSITE-ProRule" id="PRU01240"/>
    </source>
</evidence>
<gene>
    <name evidence="14" type="ORF">O0I10_007633</name>
</gene>
<keyword evidence="4" id="KW-0031">Aminopeptidase</keyword>
<keyword evidence="5 8" id="KW-0645">Protease</keyword>
<dbReference type="SUPFAM" id="SSF52743">
    <property type="entry name" value="Subtilisin-like"/>
    <property type="match status" value="1"/>
</dbReference>
<keyword evidence="15" id="KW-1185">Reference proteome</keyword>
<evidence type="ECO:0000259" key="12">
    <source>
        <dbReference type="Pfam" id="PF21223"/>
    </source>
</evidence>
<feature type="domain" description="Tripeptidyl-peptidase II first Ig-like" evidence="12">
    <location>
        <begin position="526"/>
        <end position="648"/>
    </location>
</feature>
<dbReference type="PANTHER" id="PTHR43806:SF14">
    <property type="entry name" value="TRIPEPTIDYL-PEPTIDASE 2"/>
    <property type="match status" value="1"/>
</dbReference>
<proteinExistence type="inferred from homology"/>
<evidence type="ECO:0000256" key="6">
    <source>
        <dbReference type="ARBA" id="ARBA00022801"/>
    </source>
</evidence>
<dbReference type="EC" id="3.4.14.10" evidence="3"/>
<dbReference type="Pfam" id="PF21223">
    <property type="entry name" value="TPPII_Ig-like-1"/>
    <property type="match status" value="1"/>
</dbReference>
<comment type="caution">
    <text evidence="14">The sequence shown here is derived from an EMBL/GenBank/DDBJ whole genome shotgun (WGS) entry which is preliminary data.</text>
</comment>
<dbReference type="InterPro" id="IPR022229">
    <property type="entry name" value="TPPII_Ig-like-2"/>
</dbReference>
<dbReference type="PROSITE" id="PS00137">
    <property type="entry name" value="SUBTILASE_HIS"/>
    <property type="match status" value="1"/>
</dbReference>
<feature type="active site" description="Charge relay system" evidence="8">
    <location>
        <position position="42"/>
    </location>
</feature>
<dbReference type="Pfam" id="PF12580">
    <property type="entry name" value="TPPII"/>
    <property type="match status" value="1"/>
</dbReference>
<dbReference type="PROSITE" id="PS51892">
    <property type="entry name" value="SUBTILASE"/>
    <property type="match status" value="1"/>
</dbReference>
<evidence type="ECO:0000313" key="15">
    <source>
        <dbReference type="Proteomes" id="UP001234581"/>
    </source>
</evidence>
<keyword evidence="7 8" id="KW-0720">Serine protease</keyword>
<dbReference type="Gene3D" id="1.25.40.710">
    <property type="match status" value="1"/>
</dbReference>
<dbReference type="Pfam" id="PF00082">
    <property type="entry name" value="Peptidase_S8"/>
    <property type="match status" value="1"/>
</dbReference>
<name>A0AAD7V0V1_9FUNG</name>
<evidence type="ECO:0000256" key="7">
    <source>
        <dbReference type="ARBA" id="ARBA00022825"/>
    </source>
</evidence>
<feature type="domain" description="Tripeptidyl-peptidase II galactose-binding" evidence="13">
    <location>
        <begin position="666"/>
        <end position="764"/>
    </location>
</feature>
<dbReference type="InterPro" id="IPR036852">
    <property type="entry name" value="Peptidase_S8/S53_dom_sf"/>
</dbReference>
<feature type="active site" description="Charge relay system" evidence="8">
    <location>
        <position position="271"/>
    </location>
</feature>
<evidence type="ECO:0000256" key="9">
    <source>
        <dbReference type="SAM" id="MobiDB-lite"/>
    </source>
</evidence>
<feature type="domain" description="Peptidase S8/S53" evidence="10">
    <location>
        <begin position="33"/>
        <end position="497"/>
    </location>
</feature>
<dbReference type="PANTHER" id="PTHR43806">
    <property type="entry name" value="PEPTIDASE S8"/>
    <property type="match status" value="1"/>
</dbReference>
<dbReference type="Gene3D" id="2.60.40.3170">
    <property type="match status" value="1"/>
</dbReference>
<dbReference type="InterPro" id="IPR046939">
    <property type="entry name" value="TPPII_C_sf"/>
</dbReference>
<dbReference type="InterPro" id="IPR050131">
    <property type="entry name" value="Peptidase_S8_subtilisin-like"/>
</dbReference>
<dbReference type="GO" id="GO:0008240">
    <property type="term" value="F:tripeptidyl-peptidase activity"/>
    <property type="evidence" value="ECO:0007669"/>
    <property type="project" value="UniProtKB-EC"/>
</dbReference>
<protein>
    <recommendedName>
        <fullName evidence="3">tripeptidyl-peptidase II</fullName>
        <ecNumber evidence="3">3.4.14.10</ecNumber>
    </recommendedName>
</protein>
<dbReference type="GeneID" id="83215041"/>
<dbReference type="PROSITE" id="PS00138">
    <property type="entry name" value="SUBTILASE_SER"/>
    <property type="match status" value="1"/>
</dbReference>
<evidence type="ECO:0000313" key="14">
    <source>
        <dbReference type="EMBL" id="KAJ8656785.1"/>
    </source>
</evidence>
<dbReference type="GO" id="GO:0004252">
    <property type="term" value="F:serine-type endopeptidase activity"/>
    <property type="evidence" value="ECO:0007669"/>
    <property type="project" value="UniProtKB-UniRule"/>
</dbReference>
<dbReference type="InterPro" id="IPR048384">
    <property type="entry name" value="TPPII_GBD"/>
</dbReference>
<dbReference type="PRINTS" id="PR00723">
    <property type="entry name" value="SUBTILISIN"/>
</dbReference>
<evidence type="ECO:0000256" key="2">
    <source>
        <dbReference type="ARBA" id="ARBA00011073"/>
    </source>
</evidence>
<evidence type="ECO:0000256" key="4">
    <source>
        <dbReference type="ARBA" id="ARBA00022438"/>
    </source>
</evidence>
<feature type="domain" description="Tripeptidyl peptidase II second Ig-like" evidence="11">
    <location>
        <begin position="805"/>
        <end position="992"/>
    </location>
</feature>
<evidence type="ECO:0000259" key="10">
    <source>
        <dbReference type="Pfam" id="PF00082"/>
    </source>
</evidence>
<dbReference type="InterPro" id="IPR023828">
    <property type="entry name" value="Peptidase_S8_Ser-AS"/>
</dbReference>
<dbReference type="Proteomes" id="UP001234581">
    <property type="component" value="Unassembled WGS sequence"/>
</dbReference>
<evidence type="ECO:0000259" key="11">
    <source>
        <dbReference type="Pfam" id="PF12580"/>
    </source>
</evidence>
<dbReference type="EMBL" id="JARTCD010000037">
    <property type="protein sequence ID" value="KAJ8656785.1"/>
    <property type="molecule type" value="Genomic_DNA"/>
</dbReference>
<feature type="region of interest" description="Disordered" evidence="9">
    <location>
        <begin position="1150"/>
        <end position="1170"/>
    </location>
</feature>
<dbReference type="GO" id="GO:0006508">
    <property type="term" value="P:proteolysis"/>
    <property type="evidence" value="ECO:0007669"/>
    <property type="project" value="UniProtKB-KW"/>
</dbReference>
<comment type="catalytic activity">
    <reaction evidence="1">
        <text>Release of an N-terminal tripeptide from a polypeptide.</text>
        <dbReference type="EC" id="3.4.14.10"/>
    </reaction>
</comment>
<sequence>MSKPIGEYPVHGLMPKQDTQAAGFIKKYPESDGRGSVVAILDTGVDPGAAGMQVTTDGQPKIIDIVDCTGGGDVTTTKIVKPVEEQRDNEKVSVIPGQSGRSLIIDPSWKNPSGEYRVGVKRAYELFPTELVARLKKERREQFELKHGRLLSDAQTQLAEFRKANPNTTKDEQLNEKKSDLEARVEALKEILNSYEDPGMIYDCVVFHDGDNWRAVIDVNESGDLRGAPCMTDYRKELQYHTFGKADLLNFSVNIYDNGDLLSIVTLSGSHGTHVAGIVAANFPDEPELNGVAPGAQLVSLRIGDSRLGSMETCLGLTRAATHLAINKVDLANMSYGESSSLPSDGHFIRLLAEEVISKSGCLFVTSAGNDGPCYSSIGAPAGMSSSFVTVGAYVKHAQMEAEYALLEPVGEKPYTWSSRGPCTDGYQGVDIYAPGSAITSVPVYGLHKLDLKNGTSMSSPNACGCIALLVSALKREQASYTPYRLKTAVVQSAKSVDDPLNVGFIQVDKAWEYLKEYKDRKDLDIMFEVTVMKRGSQRGIYLREHEETNQTQYLTTRVRPKFMGEIDPENPKNNMSKFEFEARVALVTTASWVSAPDFVYIASTGNAFQVKVDPSSLGDGQFHYSEVLGYDTSAPERGPLFKIPVSVAKPTVPANGSIGFPNIEFGPGDIIRRFLHVPEGATYAKLTLRSKSQVETCPARFMLHLLQLVPQKNQKKKQTYTFLLGSGSFGNTNSEDQVITVRFAVRGGLNLEVCLAQFWSGLGRHFVDLEVDFHGVQLAGNQASGDSILRLEPQVTRLDVMAPVRKETKVDISASFSTLRKYLRASEAEIAPLKPERNTLPNSRIMYGLVLTYNVKIENSTTITPRFPTVMNQLYEHFLGGVFGIIYDANRKIVGYFDVFDHKFKLDVKGDYTIMLQLVGEDEKVLEKLKTTICELDMSVKSINFTAYATMAGVFKGEKSSINKTGLEKREPQVCYLAPPMDDQQWLPKEAKAGDALVGKLGFTKEKVDGGQYEVLYTIPPEAKQANNNNNGSKDTKPGQEKLEEQLADALRDIRISYVDKFEGDAQKSLLSKLESDYANDIVFLQSKIDRVWKQAGGSTECLGAAASTAEQQDKLSKEHADEIVQIADKIAGQIDKAQLIEFYGRYPQEDQQQSDDVAEQRKENDKKKQKLVNALKNKTWALACVSTDKQAADGFEASFKELKQWAPQENDIGMTLAKVKRERIAGRLGTALKVLNKFISDVNVKSDTVNDLQQAWKVRQSLYTALGWSICLSYDQSWAVIRSPPGGYAPF</sequence>
<evidence type="ECO:0000256" key="1">
    <source>
        <dbReference type="ARBA" id="ARBA00001910"/>
    </source>
</evidence>
<dbReference type="Gene3D" id="2.20.25.690">
    <property type="match status" value="1"/>
</dbReference>
<dbReference type="Pfam" id="PF21316">
    <property type="entry name" value="TPPII_GBD"/>
    <property type="match status" value="1"/>
</dbReference>
<reference evidence="14 15" key="1">
    <citation type="submission" date="2023-03" db="EMBL/GenBank/DDBJ databases">
        <title>Genome sequence of Lichtheimia ornata CBS 291.66.</title>
        <authorList>
            <person name="Mohabir J.T."/>
            <person name="Shea T.P."/>
            <person name="Kurbessoian T."/>
            <person name="Berby B."/>
            <person name="Fontaine J."/>
            <person name="Livny J."/>
            <person name="Gnirke A."/>
            <person name="Stajich J.E."/>
            <person name="Cuomo C.A."/>
        </authorList>
    </citation>
    <scope>NUCLEOTIDE SEQUENCE [LARGE SCALE GENOMIC DNA]</scope>
    <source>
        <strain evidence="14">CBS 291.66</strain>
    </source>
</reference>
<organism evidence="14 15">
    <name type="scientific">Lichtheimia ornata</name>
    <dbReference type="NCBI Taxonomy" id="688661"/>
    <lineage>
        <taxon>Eukaryota</taxon>
        <taxon>Fungi</taxon>
        <taxon>Fungi incertae sedis</taxon>
        <taxon>Mucoromycota</taxon>
        <taxon>Mucoromycotina</taxon>
        <taxon>Mucoromycetes</taxon>
        <taxon>Mucorales</taxon>
        <taxon>Lichtheimiaceae</taxon>
        <taxon>Lichtheimia</taxon>
    </lineage>
</organism>
<evidence type="ECO:0000256" key="3">
    <source>
        <dbReference type="ARBA" id="ARBA00012462"/>
    </source>
</evidence>
<keyword evidence="6 8" id="KW-0378">Hydrolase</keyword>
<dbReference type="GO" id="GO:0004177">
    <property type="term" value="F:aminopeptidase activity"/>
    <property type="evidence" value="ECO:0007669"/>
    <property type="project" value="UniProtKB-KW"/>
</dbReference>
<dbReference type="InterPro" id="IPR022398">
    <property type="entry name" value="Peptidase_S8_His-AS"/>
</dbReference>
<dbReference type="InterPro" id="IPR046940">
    <property type="entry name" value="TPPII_Ig-like_sf"/>
</dbReference>
<feature type="active site" description="Charge relay system" evidence="8">
    <location>
        <position position="457"/>
    </location>
</feature>
<dbReference type="InterPro" id="IPR015500">
    <property type="entry name" value="Peptidase_S8_subtilisin-rel"/>
</dbReference>
<dbReference type="GO" id="GO:0005829">
    <property type="term" value="C:cytosol"/>
    <property type="evidence" value="ECO:0007669"/>
    <property type="project" value="TreeGrafter"/>
</dbReference>
<dbReference type="InterPro" id="IPR000209">
    <property type="entry name" value="Peptidase_S8/S53_dom"/>
</dbReference>
<evidence type="ECO:0000259" key="13">
    <source>
        <dbReference type="Pfam" id="PF21316"/>
    </source>
</evidence>
<dbReference type="RefSeq" id="XP_058341698.1">
    <property type="nucleotide sequence ID" value="XM_058487647.1"/>
</dbReference>
<evidence type="ECO:0000256" key="5">
    <source>
        <dbReference type="ARBA" id="ARBA00022670"/>
    </source>
</evidence>
<accession>A0AAD7V0V1</accession>
<feature type="region of interest" description="Disordered" evidence="9">
    <location>
        <begin position="1022"/>
        <end position="1041"/>
    </location>
</feature>
<dbReference type="InterPro" id="IPR048383">
    <property type="entry name" value="TPPII_Ig-like-1"/>
</dbReference>